<name>A0A059AQI1_EUCGR</name>
<proteinExistence type="predicted"/>
<dbReference type="AlphaFoldDB" id="A0A059AQI1"/>
<evidence type="ECO:0000313" key="1">
    <source>
        <dbReference type="EMBL" id="KCW56014.1"/>
    </source>
</evidence>
<dbReference type="InParanoid" id="A0A059AQI1"/>
<gene>
    <name evidence="1" type="ORF">EUGRSUZ_I01784</name>
</gene>
<dbReference type="EMBL" id="KK198761">
    <property type="protein sequence ID" value="KCW56014.1"/>
    <property type="molecule type" value="Genomic_DNA"/>
</dbReference>
<sequence>MSQHSDIDPITLGPGRSTHMYFPSGLQAAFIFRLSNSLFNSNYCVRPTGDITVVVSRAILEGYIEVYQTESVRDLTRFSALS</sequence>
<protein>
    <submittedName>
        <fullName evidence="1">Uncharacterized protein</fullName>
    </submittedName>
</protein>
<organism evidence="1">
    <name type="scientific">Eucalyptus grandis</name>
    <name type="common">Flooded gum</name>
    <dbReference type="NCBI Taxonomy" id="71139"/>
    <lineage>
        <taxon>Eukaryota</taxon>
        <taxon>Viridiplantae</taxon>
        <taxon>Streptophyta</taxon>
        <taxon>Embryophyta</taxon>
        <taxon>Tracheophyta</taxon>
        <taxon>Spermatophyta</taxon>
        <taxon>Magnoliopsida</taxon>
        <taxon>eudicotyledons</taxon>
        <taxon>Gunneridae</taxon>
        <taxon>Pentapetalae</taxon>
        <taxon>rosids</taxon>
        <taxon>malvids</taxon>
        <taxon>Myrtales</taxon>
        <taxon>Myrtaceae</taxon>
        <taxon>Myrtoideae</taxon>
        <taxon>Eucalypteae</taxon>
        <taxon>Eucalyptus</taxon>
    </lineage>
</organism>
<accession>A0A059AQI1</accession>
<reference evidence="1" key="1">
    <citation type="submission" date="2013-07" db="EMBL/GenBank/DDBJ databases">
        <title>The genome of Eucalyptus grandis.</title>
        <authorList>
            <person name="Schmutz J."/>
            <person name="Hayes R."/>
            <person name="Myburg A."/>
            <person name="Tuskan G."/>
            <person name="Grattapaglia D."/>
            <person name="Rokhsar D.S."/>
        </authorList>
    </citation>
    <scope>NUCLEOTIDE SEQUENCE</scope>
    <source>
        <tissue evidence="1">Leaf extractions</tissue>
    </source>
</reference>
<dbReference type="Gramene" id="KCW56014">
    <property type="protein sequence ID" value="KCW56014"/>
    <property type="gene ID" value="EUGRSUZ_I01784"/>
</dbReference>